<sequence length="627" mass="70357">MEETRHGPQRQPRRRRGTVLLLSLLSLLVAAAVFIKTGPHPLHQPALSPVAATPAGVRPNLLVIMVDDLDQPTFDLMLRSGWLPNIQRHIADAGVRFDNSYVSDAVCCPSRATYFTGQYPQNHGILSVTKGVAYWYLAAENREDRALGVLMQQAGYFTGHIGKYLNGYGMFSDAAHVPRGYDQWYGLLDPSTYDLFDYRVNQSIAASGRTELREIHADPRTGAGYQTDQLGDWALQFLRDARGSGKPFYLTLKPVAPHIETQSFRDDPALGYRATFREYIRPAPRHECLVRAYLPQYVAPVQPGPWCDRRLPDTLAYLATRPSFNRIDDDKHPRLVKVLQPLSVANGDIGALQRQHQMRMAAMLAVDDVVGRVIDALRDNGQLDDSLVLFTSDNGYFFGEHGLNSKLLPYEESIRVPLLARPPRGYRTAAQQTAIALNNDLAPTLADYAGARPLRDSDVFDGRSLRALIDGDGNAAHAASRRQFMVEHYIEATTMELAADFPLYDQLSEVATQFLGKLAGFELGALGNLSYPAYKAVRRQAPGDNWLYVQWYRERSNRPQVLDDARWHVDFEELYDLDRDPYQSVNLVPLLQDADYRRAADAMAAMKRDLDALKGCKGASCRDVEDR</sequence>
<dbReference type="SUPFAM" id="SSF53649">
    <property type="entry name" value="Alkaline phosphatase-like"/>
    <property type="match status" value="1"/>
</dbReference>
<evidence type="ECO:0000256" key="1">
    <source>
        <dbReference type="ARBA" id="ARBA00008779"/>
    </source>
</evidence>
<dbReference type="EMBL" id="FQWZ01000002">
    <property type="protein sequence ID" value="SHG63204.1"/>
    <property type="molecule type" value="Genomic_DNA"/>
</dbReference>
<dbReference type="InterPro" id="IPR017850">
    <property type="entry name" value="Alkaline_phosphatase_core_sf"/>
</dbReference>
<keyword evidence="3" id="KW-0378">Hydrolase</keyword>
<keyword evidence="4" id="KW-0325">Glycoprotein</keyword>
<evidence type="ECO:0000256" key="2">
    <source>
        <dbReference type="ARBA" id="ARBA00022729"/>
    </source>
</evidence>
<keyword evidence="7" id="KW-1185">Reference proteome</keyword>
<dbReference type="STRING" id="490188.SAMN04488068_0844"/>
<gene>
    <name evidence="6" type="ORF">SAMN04488068_0844</name>
</gene>
<evidence type="ECO:0000313" key="6">
    <source>
        <dbReference type="EMBL" id="SHG63204.1"/>
    </source>
</evidence>
<evidence type="ECO:0000313" key="7">
    <source>
        <dbReference type="Proteomes" id="UP000199758"/>
    </source>
</evidence>
<dbReference type="RefSeq" id="WP_072894462.1">
    <property type="nucleotide sequence ID" value="NZ_FQWZ01000002.1"/>
</dbReference>
<protein>
    <submittedName>
        <fullName evidence="6">Arylsulfatase A</fullName>
    </submittedName>
</protein>
<name>A0A1M5LDL6_9GAMM</name>
<keyword evidence="2" id="KW-0732">Signal</keyword>
<organism evidence="6 7">
    <name type="scientific">Hydrocarboniphaga daqingensis</name>
    <dbReference type="NCBI Taxonomy" id="490188"/>
    <lineage>
        <taxon>Bacteria</taxon>
        <taxon>Pseudomonadati</taxon>
        <taxon>Pseudomonadota</taxon>
        <taxon>Gammaproteobacteria</taxon>
        <taxon>Nevskiales</taxon>
        <taxon>Nevskiaceae</taxon>
        <taxon>Hydrocarboniphaga</taxon>
    </lineage>
</organism>
<dbReference type="Gene3D" id="3.40.720.10">
    <property type="entry name" value="Alkaline Phosphatase, subunit A"/>
    <property type="match status" value="1"/>
</dbReference>
<evidence type="ECO:0000259" key="5">
    <source>
        <dbReference type="Pfam" id="PF00884"/>
    </source>
</evidence>
<reference evidence="6 7" key="1">
    <citation type="submission" date="2016-11" db="EMBL/GenBank/DDBJ databases">
        <authorList>
            <person name="Jaros S."/>
            <person name="Januszkiewicz K."/>
            <person name="Wedrychowicz H."/>
        </authorList>
    </citation>
    <scope>NUCLEOTIDE SEQUENCE [LARGE SCALE GENOMIC DNA]</scope>
    <source>
        <strain evidence="6 7">CGMCC 1.7049</strain>
    </source>
</reference>
<feature type="domain" description="Sulfatase N-terminal" evidence="5">
    <location>
        <begin position="59"/>
        <end position="451"/>
    </location>
</feature>
<accession>A0A1M5LDL6</accession>
<comment type="similarity">
    <text evidence="1">Belongs to the sulfatase family.</text>
</comment>
<dbReference type="GO" id="GO:0016787">
    <property type="term" value="F:hydrolase activity"/>
    <property type="evidence" value="ECO:0007669"/>
    <property type="project" value="UniProtKB-KW"/>
</dbReference>
<dbReference type="Pfam" id="PF00884">
    <property type="entry name" value="Sulfatase"/>
    <property type="match status" value="1"/>
</dbReference>
<dbReference type="PANTHER" id="PTHR43108:SF8">
    <property type="entry name" value="SD21168P"/>
    <property type="match status" value="1"/>
</dbReference>
<dbReference type="OrthoDB" id="974590at2"/>
<dbReference type="InterPro" id="IPR024607">
    <property type="entry name" value="Sulfatase_CS"/>
</dbReference>
<dbReference type="CDD" id="cd16147">
    <property type="entry name" value="G6S"/>
    <property type="match status" value="1"/>
</dbReference>
<dbReference type="AlphaFoldDB" id="A0A1M5LDL6"/>
<dbReference type="PANTHER" id="PTHR43108">
    <property type="entry name" value="N-ACETYLGLUCOSAMINE-6-SULFATASE FAMILY MEMBER"/>
    <property type="match status" value="1"/>
</dbReference>
<dbReference type="InterPro" id="IPR000917">
    <property type="entry name" value="Sulfatase_N"/>
</dbReference>
<evidence type="ECO:0000256" key="3">
    <source>
        <dbReference type="ARBA" id="ARBA00022801"/>
    </source>
</evidence>
<proteinExistence type="inferred from homology"/>
<dbReference type="PROSITE" id="PS00149">
    <property type="entry name" value="SULFATASE_2"/>
    <property type="match status" value="1"/>
</dbReference>
<dbReference type="Proteomes" id="UP000199758">
    <property type="component" value="Unassembled WGS sequence"/>
</dbReference>
<evidence type="ECO:0000256" key="4">
    <source>
        <dbReference type="ARBA" id="ARBA00023180"/>
    </source>
</evidence>